<dbReference type="Gene3D" id="3.30.530.20">
    <property type="match status" value="1"/>
</dbReference>
<comment type="caution">
    <text evidence="1">The sequence shown here is derived from an EMBL/GenBank/DDBJ whole genome shotgun (WGS) entry which is preliminary data.</text>
</comment>
<name>A0ABS4ULH2_9ACTN</name>
<sequence>MDLSLATSYDASPEEVFAMITDITFQEQVFEQLRAQSYGVQVGDDGDDVAVQVHWMVSEVPVVARRFVGHKLELAQSKRWHRAGVDGAREADVDGGVTGTAGVAGATVKVTGTTRILPVGRRTTQAFDLRITASLPVVRGTLEQLVADAVRARLENKFKVATRWLSGSL</sequence>
<dbReference type="SUPFAM" id="SSF55961">
    <property type="entry name" value="Bet v1-like"/>
    <property type="match status" value="1"/>
</dbReference>
<keyword evidence="2" id="KW-1185">Reference proteome</keyword>
<dbReference type="InterPro" id="IPR023393">
    <property type="entry name" value="START-like_dom_sf"/>
</dbReference>
<accession>A0ABS4ULH2</accession>
<gene>
    <name evidence="1" type="ORF">JOF29_003595</name>
</gene>
<proteinExistence type="predicted"/>
<dbReference type="Pfam" id="PF10698">
    <property type="entry name" value="DUF2505"/>
    <property type="match status" value="1"/>
</dbReference>
<dbReference type="EMBL" id="JAGINT010000001">
    <property type="protein sequence ID" value="MBP2352512.1"/>
    <property type="molecule type" value="Genomic_DNA"/>
</dbReference>
<evidence type="ECO:0000313" key="2">
    <source>
        <dbReference type="Proteomes" id="UP000755585"/>
    </source>
</evidence>
<reference evidence="1 2" key="1">
    <citation type="submission" date="2021-03" db="EMBL/GenBank/DDBJ databases">
        <title>Sequencing the genomes of 1000 actinobacteria strains.</title>
        <authorList>
            <person name="Klenk H.-P."/>
        </authorList>
    </citation>
    <scope>NUCLEOTIDE SEQUENCE [LARGE SCALE GENOMIC DNA]</scope>
    <source>
        <strain evidence="1 2">DSM 18824</strain>
    </source>
</reference>
<dbReference type="InterPro" id="IPR019639">
    <property type="entry name" value="DUF2505"/>
</dbReference>
<dbReference type="RefSeq" id="WP_209695247.1">
    <property type="nucleotide sequence ID" value="NZ_BAAAVU010000009.1"/>
</dbReference>
<organism evidence="1 2">
    <name type="scientific">Kribbella aluminosa</name>
    <dbReference type="NCBI Taxonomy" id="416017"/>
    <lineage>
        <taxon>Bacteria</taxon>
        <taxon>Bacillati</taxon>
        <taxon>Actinomycetota</taxon>
        <taxon>Actinomycetes</taxon>
        <taxon>Propionibacteriales</taxon>
        <taxon>Kribbellaceae</taxon>
        <taxon>Kribbella</taxon>
    </lineage>
</organism>
<evidence type="ECO:0008006" key="3">
    <source>
        <dbReference type="Google" id="ProtNLM"/>
    </source>
</evidence>
<evidence type="ECO:0000313" key="1">
    <source>
        <dbReference type="EMBL" id="MBP2352512.1"/>
    </source>
</evidence>
<protein>
    <recommendedName>
        <fullName evidence="3">DUF2505 domain-containing protein</fullName>
    </recommendedName>
</protein>
<dbReference type="Proteomes" id="UP000755585">
    <property type="component" value="Unassembled WGS sequence"/>
</dbReference>